<organism evidence="1">
    <name type="scientific">Xenorhabdus bovienii str. puntauvense</name>
    <dbReference type="NCBI Taxonomy" id="1398201"/>
    <lineage>
        <taxon>Bacteria</taxon>
        <taxon>Pseudomonadati</taxon>
        <taxon>Pseudomonadota</taxon>
        <taxon>Gammaproteobacteria</taxon>
        <taxon>Enterobacterales</taxon>
        <taxon>Morganellaceae</taxon>
        <taxon>Xenorhabdus</taxon>
    </lineage>
</organism>
<gene>
    <name evidence="1" type="ORF">XBP1_2040041</name>
</gene>
<dbReference type="AlphaFoldDB" id="A0A077ND75"/>
<dbReference type="Proteomes" id="UP000028511">
    <property type="component" value="Unassembled WGS sequence"/>
</dbReference>
<reference evidence="1" key="1">
    <citation type="submission" date="2013-07" db="EMBL/GenBank/DDBJ databases">
        <title>Sub-species coevolution in mutualistic symbiosis.</title>
        <authorList>
            <person name="Murfin K."/>
            <person name="Klassen J."/>
            <person name="Lee M."/>
            <person name="Forst S."/>
            <person name="Stock P."/>
            <person name="Goodrich-Blair H."/>
        </authorList>
    </citation>
    <scope>NUCLEOTIDE SEQUENCE [LARGE SCALE GENOMIC DNA]</scope>
    <source>
        <strain evidence="1">Puntauvense</strain>
    </source>
</reference>
<sequence>MINDFLRSTQYEMISLHKLSWMFYQINLRKYFNLNSTSALS</sequence>
<accession>A0A077ND75</accession>
<comment type="caution">
    <text evidence="1">The sequence shown here is derived from an EMBL/GenBank/DDBJ whole genome shotgun (WGS) entry which is preliminary data.</text>
</comment>
<evidence type="ECO:0000313" key="1">
    <source>
        <dbReference type="EMBL" id="CDG96318.1"/>
    </source>
</evidence>
<protein>
    <submittedName>
        <fullName evidence="1">Uncharacterized protein</fullName>
    </submittedName>
</protein>
<dbReference type="EMBL" id="CBSW010000118">
    <property type="protein sequence ID" value="CDG96318.1"/>
    <property type="molecule type" value="Genomic_DNA"/>
</dbReference>
<name>A0A077ND75_XENBV</name>
<dbReference type="HOGENOM" id="CLU_3278830_0_0_6"/>
<proteinExistence type="predicted"/>